<proteinExistence type="predicted"/>
<dbReference type="EMBL" id="JAYWIO010000006">
    <property type="protein sequence ID" value="KAK7255929.1"/>
    <property type="molecule type" value="Genomic_DNA"/>
</dbReference>
<dbReference type="GO" id="GO:0033612">
    <property type="term" value="F:receptor serine/threonine kinase binding"/>
    <property type="evidence" value="ECO:0007669"/>
    <property type="project" value="InterPro"/>
</dbReference>
<accession>A0AAN9EEG4</accession>
<dbReference type="PANTHER" id="PTHR35301:SF1">
    <property type="entry name" value="CLAVATA3_ESR (CLE)-RELATED PROTEIN 41-RELATED"/>
    <property type="match status" value="1"/>
</dbReference>
<feature type="compositionally biased region" description="Basic and acidic residues" evidence="1">
    <location>
        <begin position="96"/>
        <end position="110"/>
    </location>
</feature>
<evidence type="ECO:0000313" key="3">
    <source>
        <dbReference type="EMBL" id="KAK7255929.1"/>
    </source>
</evidence>
<feature type="compositionally biased region" description="Low complexity" evidence="1">
    <location>
        <begin position="67"/>
        <end position="82"/>
    </location>
</feature>
<comment type="caution">
    <text evidence="3">The sequence shown here is derived from an EMBL/GenBank/DDBJ whole genome shotgun (WGS) entry which is preliminary data.</text>
</comment>
<dbReference type="PANTHER" id="PTHR35301">
    <property type="entry name" value="CLAVATA3/ESR (CLE)-RELATED PROTEIN 41-RELATED"/>
    <property type="match status" value="1"/>
</dbReference>
<feature type="transmembrane region" description="Helical" evidence="2">
    <location>
        <begin position="36"/>
        <end position="55"/>
    </location>
</feature>
<dbReference type="AlphaFoldDB" id="A0AAN9EEG4"/>
<evidence type="ECO:0000256" key="1">
    <source>
        <dbReference type="SAM" id="MobiDB-lite"/>
    </source>
</evidence>
<protein>
    <recommendedName>
        <fullName evidence="5">CLAVATA3/ESR (CLE)-related protein TDIF</fullName>
    </recommendedName>
</protein>
<gene>
    <name evidence="3" type="ORF">RIF29_29357</name>
</gene>
<dbReference type="Proteomes" id="UP001372338">
    <property type="component" value="Unassembled WGS sequence"/>
</dbReference>
<sequence length="120" mass="12950">MDIEPLWALGGWFFLSKCMALPKTSSPVSESFSKSPIFLHFVTLLFILLILINLSHHPNPPSTTMVSSETAAKSSESSMSTTGLHPHQQAKNTRSSSKDAGREFGADAHEVPSGPNPISN</sequence>
<name>A0AAN9EEG4_CROPI</name>
<dbReference type="GO" id="GO:0010089">
    <property type="term" value="P:xylem development"/>
    <property type="evidence" value="ECO:0007669"/>
    <property type="project" value="InterPro"/>
</dbReference>
<keyword evidence="4" id="KW-1185">Reference proteome</keyword>
<keyword evidence="2" id="KW-1133">Transmembrane helix</keyword>
<dbReference type="GO" id="GO:0048046">
    <property type="term" value="C:apoplast"/>
    <property type="evidence" value="ECO:0007669"/>
    <property type="project" value="TreeGrafter"/>
</dbReference>
<dbReference type="InterPro" id="IPR037495">
    <property type="entry name" value="CLE41/42/44"/>
</dbReference>
<reference evidence="3 4" key="1">
    <citation type="submission" date="2024-01" db="EMBL/GenBank/DDBJ databases">
        <title>The genomes of 5 underutilized Papilionoideae crops provide insights into root nodulation and disease resistanc.</title>
        <authorList>
            <person name="Yuan L."/>
        </authorList>
    </citation>
    <scope>NUCLEOTIDE SEQUENCE [LARGE SCALE GENOMIC DNA]</scope>
    <source>
        <strain evidence="3">ZHUSHIDOU_FW_LH</strain>
        <tissue evidence="3">Leaf</tissue>
    </source>
</reference>
<evidence type="ECO:0008006" key="5">
    <source>
        <dbReference type="Google" id="ProtNLM"/>
    </source>
</evidence>
<keyword evidence="2" id="KW-0472">Membrane</keyword>
<evidence type="ECO:0000256" key="2">
    <source>
        <dbReference type="SAM" id="Phobius"/>
    </source>
</evidence>
<keyword evidence="2" id="KW-0812">Transmembrane</keyword>
<feature type="region of interest" description="Disordered" evidence="1">
    <location>
        <begin position="58"/>
        <end position="120"/>
    </location>
</feature>
<evidence type="ECO:0000313" key="4">
    <source>
        <dbReference type="Proteomes" id="UP001372338"/>
    </source>
</evidence>
<organism evidence="3 4">
    <name type="scientific">Crotalaria pallida</name>
    <name type="common">Smooth rattlebox</name>
    <name type="synonym">Crotalaria striata</name>
    <dbReference type="NCBI Taxonomy" id="3830"/>
    <lineage>
        <taxon>Eukaryota</taxon>
        <taxon>Viridiplantae</taxon>
        <taxon>Streptophyta</taxon>
        <taxon>Embryophyta</taxon>
        <taxon>Tracheophyta</taxon>
        <taxon>Spermatophyta</taxon>
        <taxon>Magnoliopsida</taxon>
        <taxon>eudicotyledons</taxon>
        <taxon>Gunneridae</taxon>
        <taxon>Pentapetalae</taxon>
        <taxon>rosids</taxon>
        <taxon>fabids</taxon>
        <taxon>Fabales</taxon>
        <taxon>Fabaceae</taxon>
        <taxon>Papilionoideae</taxon>
        <taxon>50 kb inversion clade</taxon>
        <taxon>genistoids sensu lato</taxon>
        <taxon>core genistoids</taxon>
        <taxon>Crotalarieae</taxon>
        <taxon>Crotalaria</taxon>
    </lineage>
</organism>